<dbReference type="CDD" id="cd03811">
    <property type="entry name" value="GT4_GT28_WabH-like"/>
    <property type="match status" value="1"/>
</dbReference>
<evidence type="ECO:0000313" key="3">
    <source>
        <dbReference type="Proteomes" id="UP000284219"/>
    </source>
</evidence>
<dbReference type="Pfam" id="PF00534">
    <property type="entry name" value="Glycos_transf_1"/>
    <property type="match status" value="1"/>
</dbReference>
<dbReference type="EMBL" id="MCHY01000009">
    <property type="protein sequence ID" value="RKD23247.1"/>
    <property type="molecule type" value="Genomic_DNA"/>
</dbReference>
<dbReference type="GO" id="GO:0016757">
    <property type="term" value="F:glycosyltransferase activity"/>
    <property type="evidence" value="ECO:0007669"/>
    <property type="project" value="InterPro"/>
</dbReference>
<dbReference type="OrthoDB" id="9813638at2"/>
<dbReference type="RefSeq" id="WP_120190729.1">
    <property type="nucleotide sequence ID" value="NZ_MCHY01000009.1"/>
</dbReference>
<accession>A0A419SHI7</accession>
<dbReference type="SUPFAM" id="SSF53756">
    <property type="entry name" value="UDP-Glycosyltransferase/glycogen phosphorylase"/>
    <property type="match status" value="1"/>
</dbReference>
<organism evidence="2 3">
    <name type="scientific">Ammoniphilus oxalaticus</name>
    <dbReference type="NCBI Taxonomy" id="66863"/>
    <lineage>
        <taxon>Bacteria</taxon>
        <taxon>Bacillati</taxon>
        <taxon>Bacillota</taxon>
        <taxon>Bacilli</taxon>
        <taxon>Bacillales</taxon>
        <taxon>Paenibacillaceae</taxon>
        <taxon>Aneurinibacillus group</taxon>
        <taxon>Ammoniphilus</taxon>
    </lineage>
</organism>
<protein>
    <submittedName>
        <fullName evidence="2">Glycosyl transferase</fullName>
    </submittedName>
</protein>
<dbReference type="InterPro" id="IPR001296">
    <property type="entry name" value="Glyco_trans_1"/>
</dbReference>
<keyword evidence="2" id="KW-0808">Transferase</keyword>
<comment type="caution">
    <text evidence="2">The sequence shown here is derived from an EMBL/GenBank/DDBJ whole genome shotgun (WGS) entry which is preliminary data.</text>
</comment>
<gene>
    <name evidence="2" type="ORF">BEP19_13235</name>
</gene>
<dbReference type="Gene3D" id="3.40.50.2000">
    <property type="entry name" value="Glycogen Phosphorylase B"/>
    <property type="match status" value="2"/>
</dbReference>
<evidence type="ECO:0000313" key="2">
    <source>
        <dbReference type="EMBL" id="RKD23247.1"/>
    </source>
</evidence>
<dbReference type="AlphaFoldDB" id="A0A419SHI7"/>
<reference evidence="2 3" key="1">
    <citation type="submission" date="2016-08" db="EMBL/GenBank/DDBJ databases">
        <title>Novel Firmicute Genomes.</title>
        <authorList>
            <person name="Poppleton D.I."/>
            <person name="Gribaldo S."/>
        </authorList>
    </citation>
    <scope>NUCLEOTIDE SEQUENCE [LARGE SCALE GENOMIC DNA]</scope>
    <source>
        <strain evidence="2 3">RAOx-1</strain>
    </source>
</reference>
<proteinExistence type="predicted"/>
<dbReference type="PANTHER" id="PTHR12526">
    <property type="entry name" value="GLYCOSYLTRANSFERASE"/>
    <property type="match status" value="1"/>
</dbReference>
<dbReference type="PANTHER" id="PTHR12526:SF630">
    <property type="entry name" value="GLYCOSYLTRANSFERASE"/>
    <property type="match status" value="1"/>
</dbReference>
<dbReference type="Proteomes" id="UP000284219">
    <property type="component" value="Unassembled WGS sequence"/>
</dbReference>
<sequence>MKKKVLFMLINMNVGGTEKALLTMLSEIPKDKYDITLLLLEEIGGFMESIPDEVEVIHLKNYDKMKTLLNDPPNVQAKRFMKQGQWLKAANIIKHRILAKVFGERKLFFQYVLRDHHPLKDTYDVAIAYAGPMDFISYYIAEEVTAKKKVQWIHFDITKIGFNRKFASKTYQRFDNIFVVSDEGKDKLISFTPRLKNKIERFSNILSQKLIVQLADEGKGFEDEFQGIRILTVGRLSKEKGQDLSIPVLAKLKAAGYEVRWYCVGDGQAKSEYQRLIKQYKVENDYILLGADPNPYPYMKQCDLYVQSSRHEGYCITLAEARCFDNPIITTHFTGAKEQITHGETGLIVEFDQEQMFTAIKRLLDDALLRKKLKKNLRNEKVDTTVEMERFYHLVDN</sequence>
<keyword evidence="3" id="KW-1185">Reference proteome</keyword>
<name>A0A419SHI7_9BACL</name>
<feature type="domain" description="Glycosyl transferase family 1" evidence="1">
    <location>
        <begin position="229"/>
        <end position="379"/>
    </location>
</feature>
<evidence type="ECO:0000259" key="1">
    <source>
        <dbReference type="Pfam" id="PF00534"/>
    </source>
</evidence>